<dbReference type="Proteomes" id="UP000001052">
    <property type="component" value="Chromosome"/>
</dbReference>
<dbReference type="InterPro" id="IPR011009">
    <property type="entry name" value="Kinase-like_dom_sf"/>
</dbReference>
<keyword evidence="2" id="KW-0418">Kinase</keyword>
<gene>
    <name evidence="2" type="ordered locus">Dret_2374</name>
</gene>
<reference evidence="2 3" key="2">
    <citation type="journal article" date="2010" name="Stand. Genomic Sci.">
        <title>Complete genome sequence of Desulfohalobium retbaense type strain (HR(100)).</title>
        <authorList>
            <person name="Spring S."/>
            <person name="Nolan M."/>
            <person name="Lapidus A."/>
            <person name="Glavina Del Rio T."/>
            <person name="Copeland A."/>
            <person name="Tice H."/>
            <person name="Cheng J.F."/>
            <person name="Lucas S."/>
            <person name="Land M."/>
            <person name="Chen F."/>
            <person name="Bruce D."/>
            <person name="Goodwin L."/>
            <person name="Pitluck S."/>
            <person name="Ivanova N."/>
            <person name="Mavromatis K."/>
            <person name="Mikhailova N."/>
            <person name="Pati A."/>
            <person name="Chen A."/>
            <person name="Palaniappan K."/>
            <person name="Hauser L."/>
            <person name="Chang Y.J."/>
            <person name="Jeffries C.D."/>
            <person name="Munk C."/>
            <person name="Kiss H."/>
            <person name="Chain P."/>
            <person name="Han C."/>
            <person name="Brettin T."/>
            <person name="Detter J.C."/>
            <person name="Schuler E."/>
            <person name="Goker M."/>
            <person name="Rohde M."/>
            <person name="Bristow J."/>
            <person name="Eisen J.A."/>
            <person name="Markowitz V."/>
            <person name="Hugenholtz P."/>
            <person name="Kyrpides N.C."/>
            <person name="Klenk H.P."/>
        </authorList>
    </citation>
    <scope>NUCLEOTIDE SEQUENCE [LARGE SCALE GENOMIC DNA]</scope>
    <source>
        <strain evidence="2 3">DSM 5692</strain>
    </source>
</reference>
<dbReference type="AlphaFoldDB" id="C8X5F9"/>
<dbReference type="HOGENOM" id="CLU_882043_0_0_7"/>
<evidence type="ECO:0000259" key="1">
    <source>
        <dbReference type="PROSITE" id="PS50011"/>
    </source>
</evidence>
<evidence type="ECO:0000313" key="3">
    <source>
        <dbReference type="Proteomes" id="UP000001052"/>
    </source>
</evidence>
<evidence type="ECO:0000313" key="2">
    <source>
        <dbReference type="EMBL" id="ACV69656.1"/>
    </source>
</evidence>
<name>C8X5F9_DESRD</name>
<dbReference type="STRING" id="485915.Dret_2374"/>
<dbReference type="GO" id="GO:0004674">
    <property type="term" value="F:protein serine/threonine kinase activity"/>
    <property type="evidence" value="ECO:0007669"/>
    <property type="project" value="UniProtKB-KW"/>
</dbReference>
<dbReference type="KEGG" id="drt:Dret_2374"/>
<proteinExistence type="predicted"/>
<dbReference type="RefSeq" id="WP_015752790.1">
    <property type="nucleotide sequence ID" value="NC_013223.1"/>
</dbReference>
<dbReference type="EMBL" id="CP001734">
    <property type="protein sequence ID" value="ACV69656.1"/>
    <property type="molecule type" value="Genomic_DNA"/>
</dbReference>
<dbReference type="GO" id="GO:0005524">
    <property type="term" value="F:ATP binding"/>
    <property type="evidence" value="ECO:0007669"/>
    <property type="project" value="InterPro"/>
</dbReference>
<dbReference type="OrthoDB" id="5488306at2"/>
<organism evidence="2 3">
    <name type="scientific">Desulfohalobium retbaense (strain ATCC 49708 / DSM 5692 / JCM 16813 / HR100)</name>
    <dbReference type="NCBI Taxonomy" id="485915"/>
    <lineage>
        <taxon>Bacteria</taxon>
        <taxon>Pseudomonadati</taxon>
        <taxon>Thermodesulfobacteriota</taxon>
        <taxon>Desulfovibrionia</taxon>
        <taxon>Desulfovibrionales</taxon>
        <taxon>Desulfohalobiaceae</taxon>
        <taxon>Desulfohalobium</taxon>
    </lineage>
</organism>
<protein>
    <submittedName>
        <fullName evidence="2">Serine/threonine protein kinase</fullName>
    </submittedName>
</protein>
<sequence>MAESVHNLVANYYPQFPRRYCRRLVTDTSNFAGIDYGDVIVLEGQHYLVLNNEAERKFGLEDPKFWVKRCRWLEGGDSRILKLVFHERFEERIGSVRVHSYRSGRKEARILDLVRDDPRFMQGVAARDSRGNIVRILEIIRGRRLDEWVDAIEVPHKEYFTAYLPQLLEKFLGCCEAIAFLHGHGERHGDIRSDHIWVERRSDAYRWIDFDYDYAFHENPFGLDIFGLGNILLFLVGKGVYMANDLAPETRFTADDFSLVFRTRLVNLGKLFPYIPPALNRILMRFSQASEVFYDSVEELMEDIRATPLSNEGQEQPG</sequence>
<reference evidence="3" key="1">
    <citation type="submission" date="2009-09" db="EMBL/GenBank/DDBJ databases">
        <title>The complete chromosome of Desulfohalobium retbaense DSM 5692.</title>
        <authorList>
            <consortium name="US DOE Joint Genome Institute (JGI-PGF)"/>
            <person name="Lucas S."/>
            <person name="Copeland A."/>
            <person name="Lapidus A."/>
            <person name="Glavina del Rio T."/>
            <person name="Dalin E."/>
            <person name="Tice H."/>
            <person name="Bruce D."/>
            <person name="Goodwin L."/>
            <person name="Pitluck S."/>
            <person name="Kyrpides N."/>
            <person name="Mavromatis K."/>
            <person name="Ivanova N."/>
            <person name="Mikhailova N."/>
            <person name="Munk A.C."/>
            <person name="Brettin T."/>
            <person name="Detter J.C."/>
            <person name="Han C."/>
            <person name="Tapia R."/>
            <person name="Larimer F."/>
            <person name="Land M."/>
            <person name="Hauser L."/>
            <person name="Markowitz V."/>
            <person name="Cheng J.-F."/>
            <person name="Hugenholtz P."/>
            <person name="Woyke T."/>
            <person name="Wu D."/>
            <person name="Spring S."/>
            <person name="Klenk H.-P."/>
            <person name="Eisen J.A."/>
        </authorList>
    </citation>
    <scope>NUCLEOTIDE SEQUENCE [LARGE SCALE GENOMIC DNA]</scope>
    <source>
        <strain evidence="3">DSM 5692</strain>
    </source>
</reference>
<accession>C8X5F9</accession>
<dbReference type="eggNOG" id="COG0515">
    <property type="taxonomic scope" value="Bacteria"/>
</dbReference>
<keyword evidence="3" id="KW-1185">Reference proteome</keyword>
<dbReference type="PROSITE" id="PS50011">
    <property type="entry name" value="PROTEIN_KINASE_DOM"/>
    <property type="match status" value="1"/>
</dbReference>
<keyword evidence="2" id="KW-0723">Serine/threonine-protein kinase</keyword>
<dbReference type="InterPro" id="IPR000719">
    <property type="entry name" value="Prot_kinase_dom"/>
</dbReference>
<dbReference type="SUPFAM" id="SSF56112">
    <property type="entry name" value="Protein kinase-like (PK-like)"/>
    <property type="match status" value="1"/>
</dbReference>
<feature type="domain" description="Protein kinase" evidence="1">
    <location>
        <begin position="47"/>
        <end position="318"/>
    </location>
</feature>
<dbReference type="Gene3D" id="1.10.510.10">
    <property type="entry name" value="Transferase(Phosphotransferase) domain 1"/>
    <property type="match status" value="1"/>
</dbReference>
<keyword evidence="2" id="KW-0808">Transferase</keyword>